<gene>
    <name evidence="7" type="ORF">AXF15_01845</name>
</gene>
<protein>
    <recommendedName>
        <fullName evidence="9">LPS export ABC transporter permease LptG</fullName>
    </recommendedName>
</protein>
<keyword evidence="5 6" id="KW-0472">Membrane</keyword>
<keyword evidence="8" id="KW-1185">Reference proteome</keyword>
<evidence type="ECO:0000256" key="6">
    <source>
        <dbReference type="SAM" id="Phobius"/>
    </source>
</evidence>
<evidence type="ECO:0008006" key="9">
    <source>
        <dbReference type="Google" id="ProtNLM"/>
    </source>
</evidence>
<sequence>MTLLTRYFLRQNMGLLLLICAIGLGTYVFIDLFDRLDDFLDSGTGLQDVVAYFIYRLPFILAQIFPAVFLLALVTQFGLMARGRELLALEACAVSFGALSRSVLIYALILCGVQLTLSEFLGVHGHRAADRIWNEEVRNRQMQNRRLHDIWFREENRVVHLSSVVPAQEDGAGVEIFMLDPASGAIDEIVRAESFEVQRGEWVLSGVERTVPASFSVIREDALRLRMVTPLKSFLVIDPKASLESLPLWRLGSEIRRLRDSGSNIERLLTAWHTKLAYAGSVLIMGLIALALVSVSGSLYLTIPLGLVVTFCYHGMFVLCVSAGEKGLAPPFAAAWGANIFFAALAGARMFWGRAWLG</sequence>
<dbReference type="GO" id="GO:0015920">
    <property type="term" value="P:lipopolysaccharide transport"/>
    <property type="evidence" value="ECO:0007669"/>
    <property type="project" value="TreeGrafter"/>
</dbReference>
<evidence type="ECO:0000256" key="5">
    <source>
        <dbReference type="ARBA" id="ARBA00023136"/>
    </source>
</evidence>
<evidence type="ECO:0000256" key="4">
    <source>
        <dbReference type="ARBA" id="ARBA00022989"/>
    </source>
</evidence>
<name>A0A0X8JNE1_9BACT</name>
<dbReference type="InterPro" id="IPR005495">
    <property type="entry name" value="LptG/LptF_permease"/>
</dbReference>
<evidence type="ECO:0000313" key="8">
    <source>
        <dbReference type="Proteomes" id="UP000063964"/>
    </source>
</evidence>
<feature type="transmembrane region" description="Helical" evidence="6">
    <location>
        <begin position="50"/>
        <end position="74"/>
    </location>
</feature>
<proteinExistence type="predicted"/>
<evidence type="ECO:0000256" key="2">
    <source>
        <dbReference type="ARBA" id="ARBA00022475"/>
    </source>
</evidence>
<feature type="transmembrane region" description="Helical" evidence="6">
    <location>
        <begin position="333"/>
        <end position="352"/>
    </location>
</feature>
<dbReference type="Proteomes" id="UP000063964">
    <property type="component" value="Chromosome"/>
</dbReference>
<dbReference type="EMBL" id="CP014230">
    <property type="protein sequence ID" value="AMD91979.1"/>
    <property type="molecule type" value="Genomic_DNA"/>
</dbReference>
<dbReference type="Pfam" id="PF03739">
    <property type="entry name" value="LptF_LptG"/>
    <property type="match status" value="1"/>
</dbReference>
<dbReference type="GO" id="GO:0043190">
    <property type="term" value="C:ATP-binding cassette (ABC) transporter complex"/>
    <property type="evidence" value="ECO:0007669"/>
    <property type="project" value="TreeGrafter"/>
</dbReference>
<feature type="transmembrane region" description="Helical" evidence="6">
    <location>
        <begin position="12"/>
        <end position="30"/>
    </location>
</feature>
<evidence type="ECO:0000256" key="3">
    <source>
        <dbReference type="ARBA" id="ARBA00022692"/>
    </source>
</evidence>
<dbReference type="KEGG" id="doa:AXF15_01845"/>
<reference evidence="8" key="1">
    <citation type="submission" date="2016-02" db="EMBL/GenBank/DDBJ databases">
        <authorList>
            <person name="Holder M.E."/>
            <person name="Ajami N.J."/>
            <person name="Petrosino J.F."/>
        </authorList>
    </citation>
    <scope>NUCLEOTIDE SEQUENCE [LARGE SCALE GENOMIC DNA]</scope>
    <source>
        <strain evidence="8">DSM 12838</strain>
    </source>
</reference>
<dbReference type="PANTHER" id="PTHR33529">
    <property type="entry name" value="SLR0882 PROTEIN-RELATED"/>
    <property type="match status" value="1"/>
</dbReference>
<evidence type="ECO:0000313" key="7">
    <source>
        <dbReference type="EMBL" id="AMD91979.1"/>
    </source>
</evidence>
<dbReference type="RefSeq" id="WP_066602540.1">
    <property type="nucleotide sequence ID" value="NZ_CP014230.1"/>
</dbReference>
<feature type="transmembrane region" description="Helical" evidence="6">
    <location>
        <begin position="301"/>
        <end position="321"/>
    </location>
</feature>
<keyword evidence="2" id="KW-1003">Cell membrane</keyword>
<feature type="transmembrane region" description="Helical" evidence="6">
    <location>
        <begin position="276"/>
        <end position="295"/>
    </location>
</feature>
<evidence type="ECO:0000256" key="1">
    <source>
        <dbReference type="ARBA" id="ARBA00004651"/>
    </source>
</evidence>
<keyword evidence="4 6" id="KW-1133">Transmembrane helix</keyword>
<accession>A0A0X8JNE1</accession>
<dbReference type="OrthoDB" id="9783403at2"/>
<comment type="subcellular location">
    <subcellularLocation>
        <location evidence="1">Cell membrane</location>
        <topology evidence="1">Multi-pass membrane protein</topology>
    </subcellularLocation>
</comment>
<dbReference type="PANTHER" id="PTHR33529:SF2">
    <property type="entry name" value="LIPOPOLYSACCHARIDE EXPORT SYSTEM PERMEASE PROTEIN LPTG"/>
    <property type="match status" value="1"/>
</dbReference>
<dbReference type="AlphaFoldDB" id="A0A0X8JNE1"/>
<dbReference type="STRING" id="888061.AXF15_01845"/>
<keyword evidence="3 6" id="KW-0812">Transmembrane</keyword>
<organism evidence="7 8">
    <name type="scientific">Desulfomicrobium orale DSM 12838</name>
    <dbReference type="NCBI Taxonomy" id="888061"/>
    <lineage>
        <taxon>Bacteria</taxon>
        <taxon>Pseudomonadati</taxon>
        <taxon>Thermodesulfobacteriota</taxon>
        <taxon>Desulfovibrionia</taxon>
        <taxon>Desulfovibrionales</taxon>
        <taxon>Desulfomicrobiaceae</taxon>
        <taxon>Desulfomicrobium</taxon>
    </lineage>
</organism>